<keyword evidence="1 3" id="KW-0808">Transferase</keyword>
<dbReference type="InterPro" id="IPR025559">
    <property type="entry name" value="Eis_dom"/>
</dbReference>
<keyword evidence="7" id="KW-1185">Reference proteome</keyword>
<feature type="binding site" evidence="3">
    <location>
        <begin position="96"/>
        <end position="98"/>
    </location>
    <ligand>
        <name>acetyl-CoA</name>
        <dbReference type="ChEBI" id="CHEBI:57288"/>
    </ligand>
</feature>
<keyword evidence="2 3" id="KW-0012">Acyltransferase</keyword>
<comment type="similarity">
    <text evidence="3">Belongs to the acetyltransferase Eis family.</text>
</comment>
<dbReference type="OrthoDB" id="8399956at2"/>
<dbReference type="InterPro" id="IPR036527">
    <property type="entry name" value="SCP2_sterol-bd_dom_sf"/>
</dbReference>
<dbReference type="Pfam" id="PF13527">
    <property type="entry name" value="Acetyltransf_9"/>
    <property type="match status" value="1"/>
</dbReference>
<reference evidence="6 7" key="1">
    <citation type="submission" date="2012-08" db="EMBL/GenBank/DDBJ databases">
        <title>Whole genome shotgun sequence of Gordonia rhizosphera NBRC 16068.</title>
        <authorList>
            <person name="Takarada H."/>
            <person name="Isaki S."/>
            <person name="Hosoyama A."/>
            <person name="Tsuchikane K."/>
            <person name="Katsumata H."/>
            <person name="Baba S."/>
            <person name="Ohji S."/>
            <person name="Yamazaki S."/>
            <person name="Fujita N."/>
        </authorList>
    </citation>
    <scope>NUCLEOTIDE SEQUENCE [LARGE SCALE GENOMIC DNA]</scope>
    <source>
        <strain evidence="6 7">NBRC 16068</strain>
    </source>
</reference>
<dbReference type="STRING" id="1108045.GORHZ_113_00040"/>
<dbReference type="PANTHER" id="PTHR37817">
    <property type="entry name" value="N-ACETYLTRANSFERASE EIS"/>
    <property type="match status" value="1"/>
</dbReference>
<dbReference type="eggNOG" id="COG4552">
    <property type="taxonomic scope" value="Bacteria"/>
</dbReference>
<comment type="subunit">
    <text evidence="3">Homohexamer; trimer of dimers.</text>
</comment>
<feature type="binding site" evidence="3">
    <location>
        <begin position="132"/>
        <end position="133"/>
    </location>
    <ligand>
        <name>acetyl-CoA</name>
        <dbReference type="ChEBI" id="CHEBI:57288"/>
    </ligand>
</feature>
<feature type="domain" description="Enhanced intracellular survival protein" evidence="4">
    <location>
        <begin position="311"/>
        <end position="409"/>
    </location>
</feature>
<dbReference type="PANTHER" id="PTHR37817:SF1">
    <property type="entry name" value="N-ACETYLTRANSFERASE EIS"/>
    <property type="match status" value="1"/>
</dbReference>
<comment type="caution">
    <text evidence="6">The sequence shown here is derived from an EMBL/GenBank/DDBJ whole genome shotgun (WGS) entry which is preliminary data.</text>
</comment>
<sequence>MSNTQTEPSALTVARATDADWTEIFAADARAFLMTNPLSEAEQADLRAKVADDDVVLVRDPDGVADHPLVGVSMYYRMTMTVPGGGPQSAAGLSWVSVAATHRRRGILRTMITELFDQWEAEKQVFAILTATEATIYERFGFGPACFAQNVAVDLTAARMRQRADRTPASVNYATDEDVARLVPDLHARWTATRPGALTRPTAWWGQILADRQSRRPAHHSGLHYLIHADGYASYRIDQSVEPPRAAIEEVVAITEQAHTDLWRVLVGLDLTPRATALIAVDDPLPAKLTNHRAVAVTGIEDRMWLRILDVPRALGARRYSGDLDAVIEVVDDFRGHGGVFDMTVRHGGAIVAPSSAKPTVRLDISVLSSMFLGSVPARTFAAADRLWTDGPDTLDALDQAFATGVAPFAGTFF</sequence>
<gene>
    <name evidence="6" type="ORF">GORHZ_113_00040</name>
</gene>
<evidence type="ECO:0000256" key="1">
    <source>
        <dbReference type="ARBA" id="ARBA00022679"/>
    </source>
</evidence>
<dbReference type="InterPro" id="IPR016181">
    <property type="entry name" value="Acyl_CoA_acyltransferase"/>
</dbReference>
<dbReference type="Gene3D" id="3.40.630.30">
    <property type="match status" value="2"/>
</dbReference>
<dbReference type="NCBIfam" id="NF002367">
    <property type="entry name" value="PRK01346.1-4"/>
    <property type="match status" value="1"/>
</dbReference>
<evidence type="ECO:0000256" key="2">
    <source>
        <dbReference type="ARBA" id="ARBA00023315"/>
    </source>
</evidence>
<dbReference type="Pfam" id="PF17668">
    <property type="entry name" value="Acetyltransf_17"/>
    <property type="match status" value="1"/>
</dbReference>
<evidence type="ECO:0000313" key="6">
    <source>
        <dbReference type="EMBL" id="GAB90623.1"/>
    </source>
</evidence>
<dbReference type="EMBL" id="BAHC01000113">
    <property type="protein sequence ID" value="GAB90623.1"/>
    <property type="molecule type" value="Genomic_DNA"/>
</dbReference>
<feature type="active site" description="Proton donor" evidence="3">
    <location>
        <position position="137"/>
    </location>
</feature>
<name>K6V3G3_9ACTN</name>
<dbReference type="Pfam" id="PF13530">
    <property type="entry name" value="SCP2_2"/>
    <property type="match status" value="1"/>
</dbReference>
<dbReference type="HAMAP" id="MF_01812">
    <property type="entry name" value="Eis"/>
    <property type="match status" value="1"/>
</dbReference>
<feature type="active site" description="Proton acceptor; via carboxylate" evidence="3">
    <location>
        <position position="414"/>
    </location>
</feature>
<dbReference type="Proteomes" id="UP000008363">
    <property type="component" value="Unassembled WGS sequence"/>
</dbReference>
<dbReference type="SUPFAM" id="SSF55729">
    <property type="entry name" value="Acyl-CoA N-acyltransferases (Nat)"/>
    <property type="match status" value="1"/>
</dbReference>
<dbReference type="SUPFAM" id="SSF55718">
    <property type="entry name" value="SCP-like"/>
    <property type="match status" value="1"/>
</dbReference>
<protein>
    <submittedName>
        <fullName evidence="6">Uncharacterized protein</fullName>
    </submittedName>
</protein>
<proteinExistence type="inferred from homology"/>
<accession>K6V3G3</accession>
<feature type="binding site" evidence="3">
    <location>
        <begin position="104"/>
        <end position="109"/>
    </location>
    <ligand>
        <name>acetyl-CoA</name>
        <dbReference type="ChEBI" id="CHEBI:57288"/>
    </ligand>
</feature>
<dbReference type="GO" id="GO:0034069">
    <property type="term" value="F:aminoglycoside N-acetyltransferase activity"/>
    <property type="evidence" value="ECO:0007669"/>
    <property type="project" value="TreeGrafter"/>
</dbReference>
<dbReference type="GO" id="GO:0030649">
    <property type="term" value="P:aminoglycoside antibiotic catabolic process"/>
    <property type="evidence" value="ECO:0007669"/>
    <property type="project" value="TreeGrafter"/>
</dbReference>
<feature type="domain" description="Eis-like acetyltransferase" evidence="5">
    <location>
        <begin position="196"/>
        <end position="308"/>
    </location>
</feature>
<dbReference type="AlphaFoldDB" id="K6V3G3"/>
<evidence type="ECO:0000256" key="3">
    <source>
        <dbReference type="HAMAP-Rule" id="MF_01812"/>
    </source>
</evidence>
<evidence type="ECO:0000259" key="5">
    <source>
        <dbReference type="Pfam" id="PF17668"/>
    </source>
</evidence>
<evidence type="ECO:0000259" key="4">
    <source>
        <dbReference type="Pfam" id="PF13530"/>
    </source>
</evidence>
<evidence type="ECO:0000313" key="7">
    <source>
        <dbReference type="Proteomes" id="UP000008363"/>
    </source>
</evidence>
<dbReference type="InterPro" id="IPR022902">
    <property type="entry name" value="NAcTrfase_Eis"/>
</dbReference>
<dbReference type="Gene3D" id="3.30.1050.10">
    <property type="entry name" value="SCP2 sterol-binding domain"/>
    <property type="match status" value="1"/>
</dbReference>
<dbReference type="InterPro" id="IPR041380">
    <property type="entry name" value="Acetyltransf_17"/>
</dbReference>
<dbReference type="RefSeq" id="WP_006333561.1">
    <property type="nucleotide sequence ID" value="NZ_BAHC01000113.1"/>
</dbReference>
<dbReference type="InterPro" id="IPR051554">
    <property type="entry name" value="Acetyltransferase_Eis"/>
</dbReference>
<organism evidence="6 7">
    <name type="scientific">Gordonia rhizosphera NBRC 16068</name>
    <dbReference type="NCBI Taxonomy" id="1108045"/>
    <lineage>
        <taxon>Bacteria</taxon>
        <taxon>Bacillati</taxon>
        <taxon>Actinomycetota</taxon>
        <taxon>Actinomycetes</taxon>
        <taxon>Mycobacteriales</taxon>
        <taxon>Gordoniaceae</taxon>
        <taxon>Gordonia</taxon>
    </lineage>
</organism>